<keyword evidence="4" id="KW-1185">Reference proteome</keyword>
<dbReference type="AlphaFoldDB" id="M4VF94"/>
<evidence type="ECO:0008006" key="5">
    <source>
        <dbReference type="Google" id="ProtNLM"/>
    </source>
</evidence>
<feature type="compositionally biased region" description="Pro residues" evidence="1">
    <location>
        <begin position="44"/>
        <end position="58"/>
    </location>
</feature>
<protein>
    <recommendedName>
        <fullName evidence="5">Lipoprotein</fullName>
    </recommendedName>
</protein>
<accession>M4VF94</accession>
<sequence length="442" mass="48077">MPIKTTFGVFMFAALSLVLFNSGCSGKNSGDFGSFTMPSYKAPDTPPGSGPTPTPTDPSTPSFNDTNFHVSLPSGDTRIAYMHKASGFSESCAIPTDATSSQDIECIVEIPEGELYVRGLDLNFNVPGNNFCSYLSRTTYWYFNKEVGVAPSDITIQTTIDPGGTVSHLCSDLYEGPFNCASHPEITLTFDPATHAFADTSCYAYDGCCFGEFKISQTIEDQGTGVTTTQQPVRGVWSSDHKSCFGGAAITSWGAFSATGVPISLVTSSINGLNDTYGMSAPIELKHLNNRMLANYYTPALHTHTGFLRPEVSNRPFFIDPVDDYSGTLMSARGATANEAYTFSCYDAGYEMKHRIRVYVREWDTRSNYVSYITSNGTSGNPNSVGNCNGMPDGTMLDSCNDFTDPDSFVMTELPAGYDTTLGGSETLQTKRRLYFPYDLYQ</sequence>
<evidence type="ECO:0000313" key="4">
    <source>
        <dbReference type="Proteomes" id="UP000012040"/>
    </source>
</evidence>
<evidence type="ECO:0000256" key="2">
    <source>
        <dbReference type="SAM" id="SignalP"/>
    </source>
</evidence>
<evidence type="ECO:0000256" key="1">
    <source>
        <dbReference type="SAM" id="MobiDB-lite"/>
    </source>
</evidence>
<dbReference type="OrthoDB" id="5287051at2"/>
<gene>
    <name evidence="3" type="ORF">A11Q_2505</name>
</gene>
<dbReference type="Proteomes" id="UP000012040">
    <property type="component" value="Chromosome"/>
</dbReference>
<dbReference type="EMBL" id="CP003537">
    <property type="protein sequence ID" value="AGH96721.1"/>
    <property type="molecule type" value="Genomic_DNA"/>
</dbReference>
<dbReference type="KEGG" id="bex:A11Q_2505"/>
<dbReference type="HOGENOM" id="CLU_619187_0_0_7"/>
<proteinExistence type="predicted"/>
<keyword evidence="2" id="KW-0732">Signal</keyword>
<reference evidence="3 4" key="1">
    <citation type="journal article" date="2013" name="ISME J.">
        <title>By their genes ye shall know them: genomic signatures of predatory bacteria.</title>
        <authorList>
            <person name="Pasternak Z."/>
            <person name="Pietrokovski S."/>
            <person name="Rotem O."/>
            <person name="Gophna U."/>
            <person name="Lurie-Weinberger M.N."/>
            <person name="Jurkevitch E."/>
        </authorList>
    </citation>
    <scope>NUCLEOTIDE SEQUENCE [LARGE SCALE GENOMIC DNA]</scope>
    <source>
        <strain evidence="3 4">JSS</strain>
    </source>
</reference>
<feature type="chain" id="PRO_5004060280" description="Lipoprotein" evidence="2">
    <location>
        <begin position="22"/>
        <end position="442"/>
    </location>
</feature>
<dbReference type="RefSeq" id="WP_015471211.1">
    <property type="nucleotide sequence ID" value="NC_020813.1"/>
</dbReference>
<feature type="signal peptide" evidence="2">
    <location>
        <begin position="1"/>
        <end position="21"/>
    </location>
</feature>
<name>M4VF94_9BACT</name>
<evidence type="ECO:0000313" key="3">
    <source>
        <dbReference type="EMBL" id="AGH96721.1"/>
    </source>
</evidence>
<dbReference type="PATRIC" id="fig|1184267.3.peg.2531"/>
<organism evidence="3 4">
    <name type="scientific">Pseudobdellovibrio exovorus JSS</name>
    <dbReference type="NCBI Taxonomy" id="1184267"/>
    <lineage>
        <taxon>Bacteria</taxon>
        <taxon>Pseudomonadati</taxon>
        <taxon>Bdellovibrionota</taxon>
        <taxon>Bdellovibrionia</taxon>
        <taxon>Bdellovibrionales</taxon>
        <taxon>Pseudobdellovibrionaceae</taxon>
        <taxon>Pseudobdellovibrio</taxon>
    </lineage>
</organism>
<feature type="region of interest" description="Disordered" evidence="1">
    <location>
        <begin position="37"/>
        <end position="67"/>
    </location>
</feature>